<keyword evidence="3" id="KW-1185">Reference proteome</keyword>
<proteinExistence type="predicted"/>
<evidence type="ECO:0000256" key="1">
    <source>
        <dbReference type="SAM" id="MobiDB-lite"/>
    </source>
</evidence>
<name>A0A9R1ULE2_LACSA</name>
<protein>
    <submittedName>
        <fullName evidence="2">Uncharacterized protein</fullName>
    </submittedName>
</protein>
<dbReference type="EMBL" id="NBSK02000008">
    <property type="protein sequence ID" value="KAJ0188966.1"/>
    <property type="molecule type" value="Genomic_DNA"/>
</dbReference>
<evidence type="ECO:0000313" key="3">
    <source>
        <dbReference type="Proteomes" id="UP000235145"/>
    </source>
</evidence>
<comment type="caution">
    <text evidence="2">The sequence shown here is derived from an EMBL/GenBank/DDBJ whole genome shotgun (WGS) entry which is preliminary data.</text>
</comment>
<feature type="region of interest" description="Disordered" evidence="1">
    <location>
        <begin position="1"/>
        <end position="30"/>
    </location>
</feature>
<organism evidence="2 3">
    <name type="scientific">Lactuca sativa</name>
    <name type="common">Garden lettuce</name>
    <dbReference type="NCBI Taxonomy" id="4236"/>
    <lineage>
        <taxon>Eukaryota</taxon>
        <taxon>Viridiplantae</taxon>
        <taxon>Streptophyta</taxon>
        <taxon>Embryophyta</taxon>
        <taxon>Tracheophyta</taxon>
        <taxon>Spermatophyta</taxon>
        <taxon>Magnoliopsida</taxon>
        <taxon>eudicotyledons</taxon>
        <taxon>Gunneridae</taxon>
        <taxon>Pentapetalae</taxon>
        <taxon>asterids</taxon>
        <taxon>campanulids</taxon>
        <taxon>Asterales</taxon>
        <taxon>Asteraceae</taxon>
        <taxon>Cichorioideae</taxon>
        <taxon>Cichorieae</taxon>
        <taxon>Lactucinae</taxon>
        <taxon>Lactuca</taxon>
    </lineage>
</organism>
<evidence type="ECO:0000313" key="2">
    <source>
        <dbReference type="EMBL" id="KAJ0188966.1"/>
    </source>
</evidence>
<accession>A0A9R1ULE2</accession>
<gene>
    <name evidence="2" type="ORF">LSAT_V11C800388920</name>
</gene>
<sequence>MIREGQVKKKKQAGKRKRKEDPPNPPLNKTEKVAKYDTFFECGVVGEGTSGISIFMIEIRLFIFSSNTWVFDTGYRTHICNLLHGFKKVRS</sequence>
<dbReference type="AlphaFoldDB" id="A0A9R1ULE2"/>
<dbReference type="Proteomes" id="UP000235145">
    <property type="component" value="Unassembled WGS sequence"/>
</dbReference>
<feature type="compositionally biased region" description="Basic residues" evidence="1">
    <location>
        <begin position="8"/>
        <end position="18"/>
    </location>
</feature>
<reference evidence="2 3" key="1">
    <citation type="journal article" date="2017" name="Nat. Commun.">
        <title>Genome assembly with in vitro proximity ligation data and whole-genome triplication in lettuce.</title>
        <authorList>
            <person name="Reyes-Chin-Wo S."/>
            <person name="Wang Z."/>
            <person name="Yang X."/>
            <person name="Kozik A."/>
            <person name="Arikit S."/>
            <person name="Song C."/>
            <person name="Xia L."/>
            <person name="Froenicke L."/>
            <person name="Lavelle D.O."/>
            <person name="Truco M.J."/>
            <person name="Xia R."/>
            <person name="Zhu S."/>
            <person name="Xu C."/>
            <person name="Xu H."/>
            <person name="Xu X."/>
            <person name="Cox K."/>
            <person name="Korf I."/>
            <person name="Meyers B.C."/>
            <person name="Michelmore R.W."/>
        </authorList>
    </citation>
    <scope>NUCLEOTIDE SEQUENCE [LARGE SCALE GENOMIC DNA]</scope>
    <source>
        <strain evidence="3">cv. Salinas</strain>
        <tissue evidence="2">Seedlings</tissue>
    </source>
</reference>